<keyword evidence="5 6" id="KW-0472">Membrane</keyword>
<feature type="transmembrane region" description="Helical" evidence="6">
    <location>
        <begin position="69"/>
        <end position="88"/>
    </location>
</feature>
<gene>
    <name evidence="7" type="ORF">RZS28_09955</name>
</gene>
<feature type="transmembrane region" description="Helical" evidence="6">
    <location>
        <begin position="146"/>
        <end position="171"/>
    </location>
</feature>
<dbReference type="RefSeq" id="WP_407337616.1">
    <property type="nucleotide sequence ID" value="NZ_CP136862.1"/>
</dbReference>
<evidence type="ECO:0000256" key="6">
    <source>
        <dbReference type="SAM" id="Phobius"/>
    </source>
</evidence>
<evidence type="ECO:0000313" key="7">
    <source>
        <dbReference type="EMBL" id="WOJ88176.1"/>
    </source>
</evidence>
<feature type="transmembrane region" description="Helical" evidence="6">
    <location>
        <begin position="247"/>
        <end position="265"/>
    </location>
</feature>
<proteinExistence type="inferred from homology"/>
<dbReference type="PANTHER" id="PTHR31632">
    <property type="entry name" value="IRON TRANSPORTER FTH1"/>
    <property type="match status" value="1"/>
</dbReference>
<organism evidence="7 8">
    <name type="scientific">Methylocapsa polymorpha</name>
    <dbReference type="NCBI Taxonomy" id="3080828"/>
    <lineage>
        <taxon>Bacteria</taxon>
        <taxon>Pseudomonadati</taxon>
        <taxon>Pseudomonadota</taxon>
        <taxon>Alphaproteobacteria</taxon>
        <taxon>Hyphomicrobiales</taxon>
        <taxon>Beijerinckiaceae</taxon>
        <taxon>Methylocapsa</taxon>
    </lineage>
</organism>
<protein>
    <submittedName>
        <fullName evidence="7">FTR1 family protein</fullName>
    </submittedName>
</protein>
<name>A0ABZ0HMZ4_9HYPH</name>
<evidence type="ECO:0000256" key="1">
    <source>
        <dbReference type="ARBA" id="ARBA00004141"/>
    </source>
</evidence>
<sequence length="277" mass="28726">MLGALIIVFREVIEAGIIVGILLAVTEGVPGRGRWIAAGIGAGAGGAALLAVFAEQISNALAGIGQELFNAGVLTVAVVMLAWHNIWMARHGRQLATQMKEVGDAVAKGSRSLAAVAIVVAVAVLREGSEIVLFLYGLVLAGGSSAWGLMAGGITGLLLGCGVTALTFFGLVKIPARYLFGVTTVLITFLAAGLAAQSVVFLQQAGIATALEETVWDTSRILSDSSLLGRVLHTLVGYTDQPSEMQLLVYALTLIVIFGLTKAFGPSRQTKPPAFIR</sequence>
<comment type="subcellular location">
    <subcellularLocation>
        <location evidence="1">Membrane</location>
        <topology evidence="1">Multi-pass membrane protein</topology>
    </subcellularLocation>
</comment>
<dbReference type="Proteomes" id="UP001626536">
    <property type="component" value="Chromosome"/>
</dbReference>
<reference evidence="7 8" key="1">
    <citation type="submission" date="2023-10" db="EMBL/GenBank/DDBJ databases">
        <title>Novel methanotroph of the genus Methylocapsa from a subarctic wetland.</title>
        <authorList>
            <person name="Belova S.E."/>
            <person name="Oshkin I.Y."/>
            <person name="Miroshnikov K."/>
            <person name="Dedysh S.N."/>
        </authorList>
    </citation>
    <scope>NUCLEOTIDE SEQUENCE [LARGE SCALE GENOMIC DNA]</scope>
    <source>
        <strain evidence="7 8">RX1</strain>
    </source>
</reference>
<dbReference type="InterPro" id="IPR004923">
    <property type="entry name" value="FTR1/Fip1/EfeU"/>
</dbReference>
<dbReference type="PANTHER" id="PTHR31632:SF2">
    <property type="entry name" value="PLASMA MEMBRANE IRON PERMEASE"/>
    <property type="match status" value="1"/>
</dbReference>
<evidence type="ECO:0000313" key="8">
    <source>
        <dbReference type="Proteomes" id="UP001626536"/>
    </source>
</evidence>
<dbReference type="EMBL" id="CP136862">
    <property type="protein sequence ID" value="WOJ88176.1"/>
    <property type="molecule type" value="Genomic_DNA"/>
</dbReference>
<keyword evidence="4 6" id="KW-1133">Transmembrane helix</keyword>
<keyword evidence="3 6" id="KW-0812">Transmembrane</keyword>
<dbReference type="Pfam" id="PF03239">
    <property type="entry name" value="FTR1"/>
    <property type="match status" value="1"/>
</dbReference>
<evidence type="ECO:0000256" key="5">
    <source>
        <dbReference type="ARBA" id="ARBA00023136"/>
    </source>
</evidence>
<evidence type="ECO:0000256" key="4">
    <source>
        <dbReference type="ARBA" id="ARBA00022989"/>
    </source>
</evidence>
<accession>A0ABZ0HMZ4</accession>
<evidence type="ECO:0000256" key="3">
    <source>
        <dbReference type="ARBA" id="ARBA00022692"/>
    </source>
</evidence>
<feature type="transmembrane region" description="Helical" evidence="6">
    <location>
        <begin position="37"/>
        <end position="57"/>
    </location>
</feature>
<evidence type="ECO:0000256" key="2">
    <source>
        <dbReference type="ARBA" id="ARBA00008333"/>
    </source>
</evidence>
<keyword evidence="8" id="KW-1185">Reference proteome</keyword>
<feature type="transmembrane region" description="Helical" evidence="6">
    <location>
        <begin position="6"/>
        <end position="25"/>
    </location>
</feature>
<comment type="similarity">
    <text evidence="2">Belongs to the oxidase-dependent Fe transporter (OFeT) (TC 9.A.10.1) family.</text>
</comment>
<feature type="transmembrane region" description="Helical" evidence="6">
    <location>
        <begin position="178"/>
        <end position="202"/>
    </location>
</feature>